<dbReference type="OrthoDB" id="213467at2"/>
<keyword evidence="3" id="KW-1185">Reference proteome</keyword>
<organism evidence="2 3">
    <name type="scientific">Rubinisphaera italica</name>
    <dbReference type="NCBI Taxonomy" id="2527969"/>
    <lineage>
        <taxon>Bacteria</taxon>
        <taxon>Pseudomonadati</taxon>
        <taxon>Planctomycetota</taxon>
        <taxon>Planctomycetia</taxon>
        <taxon>Planctomycetales</taxon>
        <taxon>Planctomycetaceae</taxon>
        <taxon>Rubinisphaera</taxon>
    </lineage>
</organism>
<dbReference type="RefSeq" id="WP_146502548.1">
    <property type="nucleotide sequence ID" value="NZ_SJPG01000001.1"/>
</dbReference>
<reference evidence="2 3" key="1">
    <citation type="submission" date="2019-02" db="EMBL/GenBank/DDBJ databases">
        <title>Deep-cultivation of Planctomycetes and their phenomic and genomic characterization uncovers novel biology.</title>
        <authorList>
            <person name="Wiegand S."/>
            <person name="Jogler M."/>
            <person name="Boedeker C."/>
            <person name="Pinto D."/>
            <person name="Vollmers J."/>
            <person name="Rivas-Marin E."/>
            <person name="Kohn T."/>
            <person name="Peeters S.H."/>
            <person name="Heuer A."/>
            <person name="Rast P."/>
            <person name="Oberbeckmann S."/>
            <person name="Bunk B."/>
            <person name="Jeske O."/>
            <person name="Meyerdierks A."/>
            <person name="Storesund J.E."/>
            <person name="Kallscheuer N."/>
            <person name="Luecker S."/>
            <person name="Lage O.M."/>
            <person name="Pohl T."/>
            <person name="Merkel B.J."/>
            <person name="Hornburger P."/>
            <person name="Mueller R.-W."/>
            <person name="Bruemmer F."/>
            <person name="Labrenz M."/>
            <person name="Spormann A.M."/>
            <person name="Op Den Camp H."/>
            <person name="Overmann J."/>
            <person name="Amann R."/>
            <person name="Jetten M.S.M."/>
            <person name="Mascher T."/>
            <person name="Medema M.H."/>
            <person name="Devos D.P."/>
            <person name="Kaster A.-K."/>
            <person name="Ovreas L."/>
            <person name="Rohde M."/>
            <person name="Galperin M.Y."/>
            <person name="Jogler C."/>
        </authorList>
    </citation>
    <scope>NUCLEOTIDE SEQUENCE [LARGE SCALE GENOMIC DNA]</scope>
    <source>
        <strain evidence="2 3">Pan54</strain>
    </source>
</reference>
<protein>
    <submittedName>
        <fullName evidence="2">Uncharacterized protein</fullName>
    </submittedName>
</protein>
<dbReference type="EMBL" id="SJPG01000001">
    <property type="protein sequence ID" value="TWT60420.1"/>
    <property type="molecule type" value="Genomic_DNA"/>
</dbReference>
<dbReference type="AlphaFoldDB" id="A0A5C5XBM9"/>
<proteinExistence type="predicted"/>
<comment type="caution">
    <text evidence="2">The sequence shown here is derived from an EMBL/GenBank/DDBJ whole genome shotgun (WGS) entry which is preliminary data.</text>
</comment>
<feature type="region of interest" description="Disordered" evidence="1">
    <location>
        <begin position="179"/>
        <end position="214"/>
    </location>
</feature>
<accession>A0A5C5XBM9</accession>
<name>A0A5C5XBM9_9PLAN</name>
<sequence length="214" mass="24666">MRIKSLFNITIAIVAVVSLSNLGEAMKPERNSSSVSVSKNTNSNNTNSNNADQWEITPEREAAALKFAELHHPELVQLLEALREIDQKQFRKAIEEIFRVSEKLARSKSRNPERYDLELKAWKLTSRLNLLVASLPMASDYDAAMQNIKKAYTRKLEIQIKLLEMEEVAARKRLERIQESIASSQSDQEENINKQLQRIRKMYPPDKTEKQAKQ</sequence>
<feature type="compositionally biased region" description="Low complexity" evidence="1">
    <location>
        <begin position="31"/>
        <end position="50"/>
    </location>
</feature>
<gene>
    <name evidence="2" type="ORF">Pan54_11340</name>
</gene>
<feature type="region of interest" description="Disordered" evidence="1">
    <location>
        <begin position="28"/>
        <end position="55"/>
    </location>
</feature>
<dbReference type="Proteomes" id="UP000316095">
    <property type="component" value="Unassembled WGS sequence"/>
</dbReference>
<evidence type="ECO:0000313" key="2">
    <source>
        <dbReference type="EMBL" id="TWT60420.1"/>
    </source>
</evidence>
<feature type="compositionally biased region" description="Basic and acidic residues" evidence="1">
    <location>
        <begin position="203"/>
        <end position="214"/>
    </location>
</feature>
<evidence type="ECO:0000313" key="3">
    <source>
        <dbReference type="Proteomes" id="UP000316095"/>
    </source>
</evidence>
<evidence type="ECO:0000256" key="1">
    <source>
        <dbReference type="SAM" id="MobiDB-lite"/>
    </source>
</evidence>